<dbReference type="Gene3D" id="1.20.1640.10">
    <property type="entry name" value="Multidrug efflux transporter AcrB transmembrane domain"/>
    <property type="match status" value="2"/>
</dbReference>
<keyword evidence="4 7" id="KW-1133">Transmembrane helix</keyword>
<sequence>MERIFNIRDWWGNGISLWVVVLLLFTTPLLVIALKDVSLENDITTWLPAEDPDAQSLEWFSEQFERGHRLVVSWDSSSLNDSRVEAFATALQAESNAAGAGVESITTPHDVIRTMTDNKVSREDAVKRLTGTLVGVGFLKVRLSEAGREDLAASMETVRARVSQIVDAEATTLPPVNKLPGEEQIQPDDEQADPAASIRVEFPIHDFQLRWPEMTSGSEVVSRIHSELTSPIEGEEALVEDVFFAAGAPVAVSVLLGNIDDREIERTVKIVEATALTQGIEADELRLAGTPISRIRLNEAAKRAVWNTDYPVWNIYKRAPILLSALVSIIVSFTLLKSVRLSILVTLASVFTCLVVVAMIPLTGKSLNMVLIVLPDLLLVLTTSGAIHVANYWKHAVTNGDKNPIVSAVKMAWQPCALASITTAIGMASLLFAVLAPVQQFGFYASIGCLISLFMILIGFPSMMSVWPGRGKRFAEHAEKEATAWGHFARKIVHHQLLITTFCVGLFVFSIVGLQWFKTETKVIRYFPDHSQISQDYHFLEEGLSGIVSVDAVIRFNELAVDEMNINDRMELVRKVEENISKHRWISGTMSLADFRNPVQPPEENASTRAKVFYGRTLQRIQKVIFEGPIEETSQFARKATAPLNLMTHGKRKIEILEDDEIWRVRAQSIITADVNFSTLTSELEQIIQETIAEEAGTDYLVTGMVPLFLRTQQAVLESLIKSFGLAFGIIAIVMIVLLRSPTSGFLAMLPNLFPVGVVFGLVAWVGMPVDIGTMITASVALGIAIDGTLHLLTWYRDGIRQGMPQEDAVVMALQHCGPAMWQTSATISIGMIMVSGADLLLISRFGLLMAALVTTALLADVVLLPALLAGWLGRIIKKNTPVLEQPAGEKPETIEFPKESTGEAEGSNAATPPVRVHTQS</sequence>
<feature type="transmembrane region" description="Helical" evidence="7">
    <location>
        <begin position="411"/>
        <end position="435"/>
    </location>
</feature>
<evidence type="ECO:0000256" key="4">
    <source>
        <dbReference type="ARBA" id="ARBA00022989"/>
    </source>
</evidence>
<dbReference type="PANTHER" id="PTHR33406:SF12">
    <property type="entry name" value="BLR2997 PROTEIN"/>
    <property type="match status" value="1"/>
</dbReference>
<feature type="transmembrane region" description="Helical" evidence="7">
    <location>
        <begin position="772"/>
        <end position="796"/>
    </location>
</feature>
<dbReference type="Proteomes" id="UP000315724">
    <property type="component" value="Chromosome"/>
</dbReference>
<keyword evidence="3 7" id="KW-0812">Transmembrane</keyword>
<dbReference type="KEGG" id="tpol:Mal48_08380"/>
<dbReference type="EMBL" id="CP036267">
    <property type="protein sequence ID" value="QDT31603.1"/>
    <property type="molecule type" value="Genomic_DNA"/>
</dbReference>
<feature type="region of interest" description="Disordered" evidence="6">
    <location>
        <begin position="884"/>
        <end position="921"/>
    </location>
</feature>
<feature type="transmembrane region" description="Helical" evidence="7">
    <location>
        <begin position="849"/>
        <end position="873"/>
    </location>
</feature>
<feature type="transmembrane region" description="Helical" evidence="7">
    <location>
        <begin position="720"/>
        <end position="739"/>
    </location>
</feature>
<protein>
    <submittedName>
        <fullName evidence="9">MMPL family protein</fullName>
    </submittedName>
</protein>
<feature type="transmembrane region" description="Helical" evidence="7">
    <location>
        <begin position="746"/>
        <end position="766"/>
    </location>
</feature>
<feature type="transmembrane region" description="Helical" evidence="7">
    <location>
        <begin position="12"/>
        <end position="34"/>
    </location>
</feature>
<feature type="domain" description="SSD" evidence="8">
    <location>
        <begin position="342"/>
        <end position="466"/>
    </location>
</feature>
<accession>A0A517QIX0</accession>
<evidence type="ECO:0000256" key="6">
    <source>
        <dbReference type="SAM" id="MobiDB-lite"/>
    </source>
</evidence>
<evidence type="ECO:0000256" key="7">
    <source>
        <dbReference type="SAM" id="Phobius"/>
    </source>
</evidence>
<dbReference type="InterPro" id="IPR000731">
    <property type="entry name" value="SSD"/>
</dbReference>
<evidence type="ECO:0000256" key="1">
    <source>
        <dbReference type="ARBA" id="ARBA00004651"/>
    </source>
</evidence>
<evidence type="ECO:0000256" key="2">
    <source>
        <dbReference type="ARBA" id="ARBA00022475"/>
    </source>
</evidence>
<keyword evidence="2" id="KW-1003">Cell membrane</keyword>
<feature type="transmembrane region" description="Helical" evidence="7">
    <location>
        <begin position="441"/>
        <end position="463"/>
    </location>
</feature>
<feature type="transmembrane region" description="Helical" evidence="7">
    <location>
        <begin position="343"/>
        <end position="363"/>
    </location>
</feature>
<dbReference type="SUPFAM" id="SSF82866">
    <property type="entry name" value="Multidrug efflux transporter AcrB transmembrane domain"/>
    <property type="match status" value="2"/>
</dbReference>
<dbReference type="PANTHER" id="PTHR33406">
    <property type="entry name" value="MEMBRANE PROTEIN MJ1562-RELATED"/>
    <property type="match status" value="1"/>
</dbReference>
<keyword evidence="5 7" id="KW-0472">Membrane</keyword>
<keyword evidence="10" id="KW-1185">Reference proteome</keyword>
<dbReference type="AlphaFoldDB" id="A0A517QIX0"/>
<dbReference type="OrthoDB" id="2112773at2"/>
<proteinExistence type="predicted"/>
<reference evidence="9 10" key="1">
    <citation type="submission" date="2019-02" db="EMBL/GenBank/DDBJ databases">
        <title>Deep-cultivation of Planctomycetes and their phenomic and genomic characterization uncovers novel biology.</title>
        <authorList>
            <person name="Wiegand S."/>
            <person name="Jogler M."/>
            <person name="Boedeker C."/>
            <person name="Pinto D."/>
            <person name="Vollmers J."/>
            <person name="Rivas-Marin E."/>
            <person name="Kohn T."/>
            <person name="Peeters S.H."/>
            <person name="Heuer A."/>
            <person name="Rast P."/>
            <person name="Oberbeckmann S."/>
            <person name="Bunk B."/>
            <person name="Jeske O."/>
            <person name="Meyerdierks A."/>
            <person name="Storesund J.E."/>
            <person name="Kallscheuer N."/>
            <person name="Luecker S."/>
            <person name="Lage O.M."/>
            <person name="Pohl T."/>
            <person name="Merkel B.J."/>
            <person name="Hornburger P."/>
            <person name="Mueller R.-W."/>
            <person name="Bruemmer F."/>
            <person name="Labrenz M."/>
            <person name="Spormann A.M."/>
            <person name="Op den Camp H."/>
            <person name="Overmann J."/>
            <person name="Amann R."/>
            <person name="Jetten M.S.M."/>
            <person name="Mascher T."/>
            <person name="Medema M.H."/>
            <person name="Devos D.P."/>
            <person name="Kaster A.-K."/>
            <person name="Ovreas L."/>
            <person name="Rohde M."/>
            <person name="Galperin M.Y."/>
            <person name="Jogler C."/>
        </authorList>
    </citation>
    <scope>NUCLEOTIDE SEQUENCE [LARGE SCALE GENOMIC DNA]</scope>
    <source>
        <strain evidence="9 10">Mal48</strain>
    </source>
</reference>
<feature type="compositionally biased region" description="Basic and acidic residues" evidence="6">
    <location>
        <begin position="888"/>
        <end position="902"/>
    </location>
</feature>
<feature type="transmembrane region" description="Helical" evidence="7">
    <location>
        <begin position="822"/>
        <end position="843"/>
    </location>
</feature>
<evidence type="ECO:0000259" key="8">
    <source>
        <dbReference type="PROSITE" id="PS50156"/>
    </source>
</evidence>
<name>A0A517QIX0_9PLAN</name>
<evidence type="ECO:0000313" key="9">
    <source>
        <dbReference type="EMBL" id="QDT31603.1"/>
    </source>
</evidence>
<dbReference type="RefSeq" id="WP_145196305.1">
    <property type="nucleotide sequence ID" value="NZ_CP036267.1"/>
</dbReference>
<dbReference type="PROSITE" id="PS50156">
    <property type="entry name" value="SSD"/>
    <property type="match status" value="2"/>
</dbReference>
<comment type="subcellular location">
    <subcellularLocation>
        <location evidence="1">Cell membrane</location>
        <topology evidence="1">Multi-pass membrane protein</topology>
    </subcellularLocation>
</comment>
<dbReference type="InterPro" id="IPR004869">
    <property type="entry name" value="MMPL_dom"/>
</dbReference>
<feature type="transmembrane region" description="Helical" evidence="7">
    <location>
        <begin position="369"/>
        <end position="390"/>
    </location>
</feature>
<evidence type="ECO:0000256" key="5">
    <source>
        <dbReference type="ARBA" id="ARBA00023136"/>
    </source>
</evidence>
<evidence type="ECO:0000256" key="3">
    <source>
        <dbReference type="ARBA" id="ARBA00022692"/>
    </source>
</evidence>
<feature type="transmembrane region" description="Helical" evidence="7">
    <location>
        <begin position="319"/>
        <end position="336"/>
    </location>
</feature>
<feature type="transmembrane region" description="Helical" evidence="7">
    <location>
        <begin position="497"/>
        <end position="517"/>
    </location>
</feature>
<evidence type="ECO:0000313" key="10">
    <source>
        <dbReference type="Proteomes" id="UP000315724"/>
    </source>
</evidence>
<dbReference type="Pfam" id="PF03176">
    <property type="entry name" value="MMPL"/>
    <property type="match status" value="2"/>
</dbReference>
<dbReference type="GO" id="GO:0005886">
    <property type="term" value="C:plasma membrane"/>
    <property type="evidence" value="ECO:0007669"/>
    <property type="project" value="UniProtKB-SubCell"/>
</dbReference>
<gene>
    <name evidence="9" type="ORF">Mal48_08380</name>
</gene>
<organism evidence="9 10">
    <name type="scientific">Thalassoglobus polymorphus</name>
    <dbReference type="NCBI Taxonomy" id="2527994"/>
    <lineage>
        <taxon>Bacteria</taxon>
        <taxon>Pseudomonadati</taxon>
        <taxon>Planctomycetota</taxon>
        <taxon>Planctomycetia</taxon>
        <taxon>Planctomycetales</taxon>
        <taxon>Planctomycetaceae</taxon>
        <taxon>Thalassoglobus</taxon>
    </lineage>
</organism>
<dbReference type="InterPro" id="IPR050545">
    <property type="entry name" value="Mycobact_MmpL"/>
</dbReference>
<feature type="domain" description="SSD" evidence="8">
    <location>
        <begin position="745"/>
        <end position="871"/>
    </location>
</feature>